<dbReference type="RefSeq" id="XP_041193388.1">
    <property type="nucleotide sequence ID" value="XM_041340132.1"/>
</dbReference>
<gene>
    <name evidence="2" type="ORF">BJ212DRAFT_1480683</name>
</gene>
<evidence type="ECO:0000313" key="2">
    <source>
        <dbReference type="EMBL" id="KAG1816828.1"/>
    </source>
</evidence>
<dbReference type="OrthoDB" id="2841072at2759"/>
<evidence type="ECO:0000313" key="3">
    <source>
        <dbReference type="Proteomes" id="UP000807769"/>
    </source>
</evidence>
<evidence type="ECO:0000256" key="1">
    <source>
        <dbReference type="SAM" id="MobiDB-lite"/>
    </source>
</evidence>
<evidence type="ECO:0008006" key="4">
    <source>
        <dbReference type="Google" id="ProtNLM"/>
    </source>
</evidence>
<keyword evidence="3" id="KW-1185">Reference proteome</keyword>
<sequence>MADVSDDGGSVANQIDHSEETSPEDLNAVTRENALRVERNCRRAERRADAVDLAAVSDDEPLIEVPSRTTSPAPSPQETPSSVGSSPSLAMHSALQNFDIICTICSYVHRGSLPALASTCRVFERPALDVLWRNLRSVEPLVKCLPSDLFGIEKGHMALLKPLDAKTWNILCKYTSRVRSITQLDRLAVIKPLASLILSCPLTPASMFPNLRELKWHADETHCAAEFLRMAFVPTLLSLDVVIYSASSIFLSVLSSLGTLCPQLQRMSVESRSPTNDSDMVLKASPFIAQSISQLHHLRELFVWDLGNQGNEHLAQLRALRKLWLDLETSSVWERRLRLRFPGFRDLDFLMFFITNLEHALEFLNSLQVIGSKSVQISFIPTLPFTSPSTTLYQFFATLGEICDHDNLVSFSLDQCSVKVNAKLDVFTPLYPCRNLTRLLIENGCDISMTDKELLQLMRAWPKLEVLAISRFVSIKGTTIPTFRGLISFPRLCPALTSLTLVIDTTLWHGIDLKSPGGGIRNQNLKNLVLGNSPVGSPAQVALILNGLFPNLKKINLNCWYSAPKKFLSQQQAAMPQWEAVNFSLLSFSIVKERCAET</sequence>
<dbReference type="InterPro" id="IPR032675">
    <property type="entry name" value="LRR_dom_sf"/>
</dbReference>
<feature type="compositionally biased region" description="Basic and acidic residues" evidence="1">
    <location>
        <begin position="33"/>
        <end position="50"/>
    </location>
</feature>
<reference evidence="2" key="1">
    <citation type="journal article" date="2020" name="New Phytol.">
        <title>Comparative genomics reveals dynamic genome evolution in host specialist ectomycorrhizal fungi.</title>
        <authorList>
            <person name="Lofgren L.A."/>
            <person name="Nguyen N.H."/>
            <person name="Vilgalys R."/>
            <person name="Ruytinx J."/>
            <person name="Liao H.L."/>
            <person name="Branco S."/>
            <person name="Kuo A."/>
            <person name="LaButti K."/>
            <person name="Lipzen A."/>
            <person name="Andreopoulos W."/>
            <person name="Pangilinan J."/>
            <person name="Riley R."/>
            <person name="Hundley H."/>
            <person name="Na H."/>
            <person name="Barry K."/>
            <person name="Grigoriev I.V."/>
            <person name="Stajich J.E."/>
            <person name="Kennedy P.G."/>
        </authorList>
    </citation>
    <scope>NUCLEOTIDE SEQUENCE</scope>
    <source>
        <strain evidence="2">MN1</strain>
    </source>
</reference>
<dbReference type="GeneID" id="64634148"/>
<organism evidence="2 3">
    <name type="scientific">Suillus subaureus</name>
    <dbReference type="NCBI Taxonomy" id="48587"/>
    <lineage>
        <taxon>Eukaryota</taxon>
        <taxon>Fungi</taxon>
        <taxon>Dikarya</taxon>
        <taxon>Basidiomycota</taxon>
        <taxon>Agaricomycotina</taxon>
        <taxon>Agaricomycetes</taxon>
        <taxon>Agaricomycetidae</taxon>
        <taxon>Boletales</taxon>
        <taxon>Suillineae</taxon>
        <taxon>Suillaceae</taxon>
        <taxon>Suillus</taxon>
    </lineage>
</organism>
<feature type="region of interest" description="Disordered" evidence="1">
    <location>
        <begin position="1"/>
        <end position="88"/>
    </location>
</feature>
<dbReference type="Proteomes" id="UP000807769">
    <property type="component" value="Unassembled WGS sequence"/>
</dbReference>
<proteinExistence type="predicted"/>
<comment type="caution">
    <text evidence="2">The sequence shown here is derived from an EMBL/GenBank/DDBJ whole genome shotgun (WGS) entry which is preliminary data.</text>
</comment>
<dbReference type="Gene3D" id="3.80.10.10">
    <property type="entry name" value="Ribonuclease Inhibitor"/>
    <property type="match status" value="1"/>
</dbReference>
<feature type="compositionally biased region" description="Polar residues" evidence="1">
    <location>
        <begin position="67"/>
        <end position="88"/>
    </location>
</feature>
<protein>
    <recommendedName>
        <fullName evidence="4">F-box domain-containing protein</fullName>
    </recommendedName>
</protein>
<accession>A0A9P7JDU1</accession>
<name>A0A9P7JDU1_9AGAM</name>
<dbReference type="AlphaFoldDB" id="A0A9P7JDU1"/>
<dbReference type="SUPFAM" id="SSF52047">
    <property type="entry name" value="RNI-like"/>
    <property type="match status" value="1"/>
</dbReference>
<dbReference type="EMBL" id="JABBWG010000015">
    <property type="protein sequence ID" value="KAG1816828.1"/>
    <property type="molecule type" value="Genomic_DNA"/>
</dbReference>